<reference evidence="1" key="1">
    <citation type="journal article" date="2021" name="bioRxiv">
        <title>Whole Genome Assembly and Annotation of Northern Wild Rice, Zizania palustris L., Supports a Whole Genome Duplication in the Zizania Genus.</title>
        <authorList>
            <person name="Haas M."/>
            <person name="Kono T."/>
            <person name="Macchietto M."/>
            <person name="Millas R."/>
            <person name="McGilp L."/>
            <person name="Shao M."/>
            <person name="Duquette J."/>
            <person name="Hirsch C.N."/>
            <person name="Kimball J."/>
        </authorList>
    </citation>
    <scope>NUCLEOTIDE SEQUENCE</scope>
    <source>
        <tissue evidence="1">Fresh leaf tissue</tissue>
    </source>
</reference>
<dbReference type="Proteomes" id="UP000729402">
    <property type="component" value="Unassembled WGS sequence"/>
</dbReference>
<proteinExistence type="predicted"/>
<reference evidence="1" key="2">
    <citation type="submission" date="2021-02" db="EMBL/GenBank/DDBJ databases">
        <authorList>
            <person name="Kimball J.A."/>
            <person name="Haas M.W."/>
            <person name="Macchietto M."/>
            <person name="Kono T."/>
            <person name="Duquette J."/>
            <person name="Shao M."/>
        </authorList>
    </citation>
    <scope>NUCLEOTIDE SEQUENCE</scope>
    <source>
        <tissue evidence="1">Fresh leaf tissue</tissue>
    </source>
</reference>
<gene>
    <name evidence="1" type="ORF">GUJ93_ZPchr0011g27201</name>
</gene>
<evidence type="ECO:0000313" key="2">
    <source>
        <dbReference type="Proteomes" id="UP000729402"/>
    </source>
</evidence>
<sequence length="72" mass="8271">MQMLLKNIKKTAHLWFDSDQVFTMLSAIFDDINCLFCDVLADNLQFILFIIQVLKLHRNFTSNSSTVATSSL</sequence>
<comment type="caution">
    <text evidence="1">The sequence shown here is derived from an EMBL/GenBank/DDBJ whole genome shotgun (WGS) entry which is preliminary data.</text>
</comment>
<evidence type="ECO:0000313" key="1">
    <source>
        <dbReference type="EMBL" id="KAG8088995.1"/>
    </source>
</evidence>
<keyword evidence="2" id="KW-1185">Reference proteome</keyword>
<protein>
    <submittedName>
        <fullName evidence="1">Uncharacterized protein</fullName>
    </submittedName>
</protein>
<dbReference type="EMBL" id="JAAALK010000081">
    <property type="protein sequence ID" value="KAG8088995.1"/>
    <property type="molecule type" value="Genomic_DNA"/>
</dbReference>
<name>A0A8J5WDW6_ZIZPA</name>
<dbReference type="AlphaFoldDB" id="A0A8J5WDW6"/>
<organism evidence="1 2">
    <name type="scientific">Zizania palustris</name>
    <name type="common">Northern wild rice</name>
    <dbReference type="NCBI Taxonomy" id="103762"/>
    <lineage>
        <taxon>Eukaryota</taxon>
        <taxon>Viridiplantae</taxon>
        <taxon>Streptophyta</taxon>
        <taxon>Embryophyta</taxon>
        <taxon>Tracheophyta</taxon>
        <taxon>Spermatophyta</taxon>
        <taxon>Magnoliopsida</taxon>
        <taxon>Liliopsida</taxon>
        <taxon>Poales</taxon>
        <taxon>Poaceae</taxon>
        <taxon>BOP clade</taxon>
        <taxon>Oryzoideae</taxon>
        <taxon>Oryzeae</taxon>
        <taxon>Zizaniinae</taxon>
        <taxon>Zizania</taxon>
    </lineage>
</organism>
<accession>A0A8J5WDW6</accession>